<dbReference type="InterPro" id="IPR036388">
    <property type="entry name" value="WH-like_DNA-bd_sf"/>
</dbReference>
<comment type="caution">
    <text evidence="6">The sequence shown here is derived from an EMBL/GenBank/DDBJ whole genome shotgun (WGS) entry which is preliminary data.</text>
</comment>
<dbReference type="EMBL" id="WOTB01000052">
    <property type="protein sequence ID" value="NHN86783.1"/>
    <property type="molecule type" value="Genomic_DNA"/>
</dbReference>
<dbReference type="Pfam" id="PF03466">
    <property type="entry name" value="LysR_substrate"/>
    <property type="match status" value="1"/>
</dbReference>
<comment type="similarity">
    <text evidence="1">Belongs to the LysR transcriptional regulatory family.</text>
</comment>
<feature type="domain" description="HTH lysR-type" evidence="5">
    <location>
        <begin position="1"/>
        <end position="58"/>
    </location>
</feature>
<evidence type="ECO:0000313" key="6">
    <source>
        <dbReference type="EMBL" id="NHN86783.1"/>
    </source>
</evidence>
<reference evidence="6 7" key="1">
    <citation type="journal article" date="2020" name="Int. J. Syst. Evol. Microbiol.">
        <title>Novel acetic acid bacteria from cider fermentations: Acetobacter conturbans sp. nov. and Acetobacter fallax sp. nov.</title>
        <authorList>
            <person name="Sombolestani A.S."/>
            <person name="Cleenwerck I."/>
            <person name="Cnockaert M."/>
            <person name="Borremans W."/>
            <person name="Wieme A.D."/>
            <person name="De Vuyst L."/>
            <person name="Vandamme P."/>
        </authorList>
    </citation>
    <scope>NUCLEOTIDE SEQUENCE [LARGE SCALE GENOMIC DNA]</scope>
    <source>
        <strain evidence="6 7">LMG 30640</strain>
    </source>
</reference>
<evidence type="ECO:0000256" key="3">
    <source>
        <dbReference type="ARBA" id="ARBA00023125"/>
    </source>
</evidence>
<keyword evidence="7" id="KW-1185">Reference proteome</keyword>
<evidence type="ECO:0000313" key="7">
    <source>
        <dbReference type="Proteomes" id="UP000635278"/>
    </source>
</evidence>
<dbReference type="Gene3D" id="1.10.10.10">
    <property type="entry name" value="Winged helix-like DNA-binding domain superfamily/Winged helix DNA-binding domain"/>
    <property type="match status" value="1"/>
</dbReference>
<dbReference type="InterPro" id="IPR005119">
    <property type="entry name" value="LysR_subst-bd"/>
</dbReference>
<dbReference type="PROSITE" id="PS50931">
    <property type="entry name" value="HTH_LYSR"/>
    <property type="match status" value="1"/>
</dbReference>
<dbReference type="Gene3D" id="3.40.190.10">
    <property type="entry name" value="Periplasmic binding protein-like II"/>
    <property type="match status" value="2"/>
</dbReference>
<dbReference type="Pfam" id="PF00126">
    <property type="entry name" value="HTH_1"/>
    <property type="match status" value="1"/>
</dbReference>
<dbReference type="InterPro" id="IPR000847">
    <property type="entry name" value="LysR_HTH_N"/>
</dbReference>
<evidence type="ECO:0000259" key="5">
    <source>
        <dbReference type="PROSITE" id="PS50931"/>
    </source>
</evidence>
<dbReference type="InterPro" id="IPR036390">
    <property type="entry name" value="WH_DNA-bd_sf"/>
</dbReference>
<proteinExistence type="inferred from homology"/>
<evidence type="ECO:0000256" key="1">
    <source>
        <dbReference type="ARBA" id="ARBA00009437"/>
    </source>
</evidence>
<sequence>MHAVTLRYLLEVARRGSVRSAAQILNVAASAVNRQIIKLEAELGVRLFDRLPSGMRPTQAGEILLRHVRHTVLDFERSVSEIDALSGMLSGHIRIAALDSFAIDFLPSCIETLASQYSAATFSILTESPRRIVQLVQDGEIDVGLTFDGPLNDSLRKIVTAPAPIGALMTPEHPFARRTLLSFDDLKHCPSLLFPRDALSHTAAVGDSYTPDAISKNSYAVFREMAPTRFNSSSIEFSKRMILAGLAIGFFTKIAFQRELEAGSVVWVPVSSPSLTQLHVVAIVSTHRTLPPVGDVLLGILQKRFKTAM</sequence>
<dbReference type="SUPFAM" id="SSF53850">
    <property type="entry name" value="Periplasmic binding protein-like II"/>
    <property type="match status" value="1"/>
</dbReference>
<dbReference type="CDD" id="cd05466">
    <property type="entry name" value="PBP2_LTTR_substrate"/>
    <property type="match status" value="1"/>
</dbReference>
<keyword evidence="3" id="KW-0238">DNA-binding</keyword>
<name>A0ABX0JTF6_9PROT</name>
<evidence type="ECO:0000256" key="4">
    <source>
        <dbReference type="ARBA" id="ARBA00023163"/>
    </source>
</evidence>
<dbReference type="Proteomes" id="UP000635278">
    <property type="component" value="Unassembled WGS sequence"/>
</dbReference>
<gene>
    <name evidence="6" type="ORF">GOB93_19485</name>
</gene>
<dbReference type="PANTHER" id="PTHR30419">
    <property type="entry name" value="HTH-TYPE TRANSCRIPTIONAL REGULATOR YBHD"/>
    <property type="match status" value="1"/>
</dbReference>
<dbReference type="RefSeq" id="WP_173585098.1">
    <property type="nucleotide sequence ID" value="NZ_WOTB01000052.1"/>
</dbReference>
<evidence type="ECO:0000256" key="2">
    <source>
        <dbReference type="ARBA" id="ARBA00023015"/>
    </source>
</evidence>
<keyword evidence="4" id="KW-0804">Transcription</keyword>
<organism evidence="6 7">
    <name type="scientific">Acetobacter musti</name>
    <dbReference type="NCBI Taxonomy" id="864732"/>
    <lineage>
        <taxon>Bacteria</taxon>
        <taxon>Pseudomonadati</taxon>
        <taxon>Pseudomonadota</taxon>
        <taxon>Alphaproteobacteria</taxon>
        <taxon>Acetobacterales</taxon>
        <taxon>Acetobacteraceae</taxon>
        <taxon>Acetobacter</taxon>
    </lineage>
</organism>
<dbReference type="SUPFAM" id="SSF46785">
    <property type="entry name" value="Winged helix' DNA-binding domain"/>
    <property type="match status" value="1"/>
</dbReference>
<dbReference type="InterPro" id="IPR050950">
    <property type="entry name" value="HTH-type_LysR_regulators"/>
</dbReference>
<accession>A0ABX0JTF6</accession>
<keyword evidence="2" id="KW-0805">Transcription regulation</keyword>
<dbReference type="PANTHER" id="PTHR30419:SF8">
    <property type="entry name" value="NITROGEN ASSIMILATION TRANSCRIPTIONAL ACTIVATOR-RELATED"/>
    <property type="match status" value="1"/>
</dbReference>
<protein>
    <submittedName>
        <fullName evidence="6">LysR family transcriptional regulator</fullName>
    </submittedName>
</protein>